<feature type="region of interest" description="Disordered" evidence="1">
    <location>
        <begin position="56"/>
        <end position="82"/>
    </location>
</feature>
<evidence type="ECO:0000313" key="3">
    <source>
        <dbReference type="EMBL" id="KKK95986.1"/>
    </source>
</evidence>
<evidence type="ECO:0000259" key="2">
    <source>
        <dbReference type="PROSITE" id="PS51857"/>
    </source>
</evidence>
<dbReference type="InterPro" id="IPR011129">
    <property type="entry name" value="CSD"/>
</dbReference>
<dbReference type="Pfam" id="PF00313">
    <property type="entry name" value="CSD"/>
    <property type="match status" value="1"/>
</dbReference>
<feature type="compositionally biased region" description="Basic and acidic residues" evidence="1">
    <location>
        <begin position="70"/>
        <end position="82"/>
    </location>
</feature>
<dbReference type="InterPro" id="IPR002059">
    <property type="entry name" value="CSP_DNA-bd"/>
</dbReference>
<dbReference type="GO" id="GO:0003676">
    <property type="term" value="F:nucleic acid binding"/>
    <property type="evidence" value="ECO:0007669"/>
    <property type="project" value="InterPro"/>
</dbReference>
<organism evidence="3">
    <name type="scientific">marine sediment metagenome</name>
    <dbReference type="NCBI Taxonomy" id="412755"/>
    <lineage>
        <taxon>unclassified sequences</taxon>
        <taxon>metagenomes</taxon>
        <taxon>ecological metagenomes</taxon>
    </lineage>
</organism>
<proteinExistence type="predicted"/>
<dbReference type="SMART" id="SM00357">
    <property type="entry name" value="CSP"/>
    <property type="match status" value="1"/>
</dbReference>
<evidence type="ECO:0000256" key="1">
    <source>
        <dbReference type="SAM" id="MobiDB-lite"/>
    </source>
</evidence>
<accession>A0A0F9CH18</accession>
<dbReference type="SUPFAM" id="SSF50249">
    <property type="entry name" value="Nucleic acid-binding proteins"/>
    <property type="match status" value="1"/>
</dbReference>
<sequence length="82" mass="9085">MKRVCGEVVKVDHNRGFGFLRTEAGMEYFFHTTAVDDVLGGIDGLQLGDRVTFRPESTAKGPRALQVKLAGEDTKERTEEEA</sequence>
<dbReference type="PROSITE" id="PS51857">
    <property type="entry name" value="CSD_2"/>
    <property type="match status" value="1"/>
</dbReference>
<protein>
    <recommendedName>
        <fullName evidence="2">CSD domain-containing protein</fullName>
    </recommendedName>
</protein>
<dbReference type="InterPro" id="IPR012340">
    <property type="entry name" value="NA-bd_OB-fold"/>
</dbReference>
<dbReference type="AlphaFoldDB" id="A0A0F9CH18"/>
<gene>
    <name evidence="3" type="ORF">LCGC14_2667300</name>
</gene>
<feature type="domain" description="CSD" evidence="2">
    <location>
        <begin position="3"/>
        <end position="69"/>
    </location>
</feature>
<name>A0A0F9CH18_9ZZZZ</name>
<reference evidence="3" key="1">
    <citation type="journal article" date="2015" name="Nature">
        <title>Complex archaea that bridge the gap between prokaryotes and eukaryotes.</title>
        <authorList>
            <person name="Spang A."/>
            <person name="Saw J.H."/>
            <person name="Jorgensen S.L."/>
            <person name="Zaremba-Niedzwiedzka K."/>
            <person name="Martijn J."/>
            <person name="Lind A.E."/>
            <person name="van Eijk R."/>
            <person name="Schleper C."/>
            <person name="Guy L."/>
            <person name="Ettema T.J."/>
        </authorList>
    </citation>
    <scope>NUCLEOTIDE SEQUENCE</scope>
</reference>
<dbReference type="EMBL" id="LAZR01046676">
    <property type="protein sequence ID" value="KKK95986.1"/>
    <property type="molecule type" value="Genomic_DNA"/>
</dbReference>
<dbReference type="Gene3D" id="2.40.50.140">
    <property type="entry name" value="Nucleic acid-binding proteins"/>
    <property type="match status" value="1"/>
</dbReference>
<comment type="caution">
    <text evidence="3">The sequence shown here is derived from an EMBL/GenBank/DDBJ whole genome shotgun (WGS) entry which is preliminary data.</text>
</comment>